<protein>
    <recommendedName>
        <fullName evidence="2">thiol oxidase</fullName>
        <ecNumber evidence="2">1.8.3.2</ecNumber>
    </recommendedName>
</protein>
<keyword evidence="4" id="KW-0274">FAD</keyword>
<dbReference type="InterPro" id="IPR017905">
    <property type="entry name" value="ERV/ALR_sulphydryl_oxidase"/>
</dbReference>
<reference evidence="9" key="1">
    <citation type="journal article" date="2020" name="Nature">
        <title>Giant virus diversity and host interactions through global metagenomics.</title>
        <authorList>
            <person name="Schulz F."/>
            <person name="Roux S."/>
            <person name="Paez-Espino D."/>
            <person name="Jungbluth S."/>
            <person name="Walsh D.A."/>
            <person name="Denef V.J."/>
            <person name="McMahon K.D."/>
            <person name="Konstantinidis K.T."/>
            <person name="Eloe-Fadrosh E.A."/>
            <person name="Kyrpides N.C."/>
            <person name="Woyke T."/>
        </authorList>
    </citation>
    <scope>NUCLEOTIDE SEQUENCE</scope>
    <source>
        <strain evidence="9">GVMAG-M-3300020182-84</strain>
    </source>
</reference>
<evidence type="ECO:0000256" key="4">
    <source>
        <dbReference type="ARBA" id="ARBA00022827"/>
    </source>
</evidence>
<organism evidence="9">
    <name type="scientific">viral metagenome</name>
    <dbReference type="NCBI Taxonomy" id="1070528"/>
    <lineage>
        <taxon>unclassified sequences</taxon>
        <taxon>metagenomes</taxon>
        <taxon>organismal metagenomes</taxon>
    </lineage>
</organism>
<dbReference type="GO" id="GO:0005739">
    <property type="term" value="C:mitochondrion"/>
    <property type="evidence" value="ECO:0007669"/>
    <property type="project" value="TreeGrafter"/>
</dbReference>
<evidence type="ECO:0000256" key="2">
    <source>
        <dbReference type="ARBA" id="ARBA00012512"/>
    </source>
</evidence>
<keyword evidence="7" id="KW-0472">Membrane</keyword>
<dbReference type="PANTHER" id="PTHR12645">
    <property type="entry name" value="ALR/ERV"/>
    <property type="match status" value="1"/>
</dbReference>
<keyword evidence="7" id="KW-0812">Transmembrane</keyword>
<dbReference type="PANTHER" id="PTHR12645:SF0">
    <property type="entry name" value="FAD-LINKED SULFHYDRYL OXIDASE ALR"/>
    <property type="match status" value="1"/>
</dbReference>
<feature type="transmembrane region" description="Helical" evidence="7">
    <location>
        <begin position="124"/>
        <end position="140"/>
    </location>
</feature>
<keyword evidence="7" id="KW-1133">Transmembrane helix</keyword>
<evidence type="ECO:0000256" key="5">
    <source>
        <dbReference type="ARBA" id="ARBA00023002"/>
    </source>
</evidence>
<dbReference type="PROSITE" id="PS51324">
    <property type="entry name" value="ERV_ALR"/>
    <property type="match status" value="1"/>
</dbReference>
<proteinExistence type="predicted"/>
<dbReference type="SUPFAM" id="SSF69000">
    <property type="entry name" value="FAD-dependent thiol oxidase"/>
    <property type="match status" value="1"/>
</dbReference>
<comment type="cofactor">
    <cofactor evidence="1">
        <name>FAD</name>
        <dbReference type="ChEBI" id="CHEBI:57692"/>
    </cofactor>
</comment>
<keyword evidence="5" id="KW-0560">Oxidoreductase</keyword>
<dbReference type="GO" id="GO:0016971">
    <property type="term" value="F:flavin-dependent sulfhydryl oxidase activity"/>
    <property type="evidence" value="ECO:0007669"/>
    <property type="project" value="InterPro"/>
</dbReference>
<dbReference type="InterPro" id="IPR039799">
    <property type="entry name" value="ALR/ERV"/>
</dbReference>
<keyword evidence="3" id="KW-0285">Flavoprotein</keyword>
<accession>A0A6C0C0G8</accession>
<evidence type="ECO:0000256" key="3">
    <source>
        <dbReference type="ARBA" id="ARBA00022630"/>
    </source>
</evidence>
<evidence type="ECO:0000256" key="6">
    <source>
        <dbReference type="ARBA" id="ARBA00023157"/>
    </source>
</evidence>
<dbReference type="EMBL" id="MN739312">
    <property type="protein sequence ID" value="QHS98155.1"/>
    <property type="molecule type" value="Genomic_DNA"/>
</dbReference>
<keyword evidence="6" id="KW-1015">Disulfide bond</keyword>
<sequence>MKYESEIWGPHFWFFFHTIAYNYPVTPNEVVKRKYYDLIMNMPLFIPDVEIGKKFSALLDKYPVTPYLGNNKDFQKWMHFIHNYINKNIGKPQISRREAYELYKEKYANKTTLKTYMIHLKKHYVYLFYIFVGILTIYMIKL</sequence>
<name>A0A6C0C0G8_9ZZZZ</name>
<dbReference type="Gene3D" id="1.20.120.310">
    <property type="entry name" value="ERV/ALR sulfhydryl oxidase domain"/>
    <property type="match status" value="1"/>
</dbReference>
<evidence type="ECO:0000259" key="8">
    <source>
        <dbReference type="PROSITE" id="PS51324"/>
    </source>
</evidence>
<dbReference type="AlphaFoldDB" id="A0A6C0C0G8"/>
<dbReference type="EC" id="1.8.3.2" evidence="2"/>
<dbReference type="InterPro" id="IPR036774">
    <property type="entry name" value="ERV/ALR_sulphydryl_oxid_sf"/>
</dbReference>
<feature type="domain" description="ERV/ALR sulfhydryl oxidase" evidence="8">
    <location>
        <begin position="1"/>
        <end position="103"/>
    </location>
</feature>
<evidence type="ECO:0000256" key="1">
    <source>
        <dbReference type="ARBA" id="ARBA00001974"/>
    </source>
</evidence>
<evidence type="ECO:0000256" key="7">
    <source>
        <dbReference type="SAM" id="Phobius"/>
    </source>
</evidence>
<evidence type="ECO:0000313" key="9">
    <source>
        <dbReference type="EMBL" id="QHS98155.1"/>
    </source>
</evidence>
<dbReference type="Pfam" id="PF04777">
    <property type="entry name" value="Evr1_Alr"/>
    <property type="match status" value="1"/>
</dbReference>
<dbReference type="GO" id="GO:0050660">
    <property type="term" value="F:flavin adenine dinucleotide binding"/>
    <property type="evidence" value="ECO:0007669"/>
    <property type="project" value="TreeGrafter"/>
</dbReference>